<evidence type="ECO:0000313" key="2">
    <source>
        <dbReference type="Proteomes" id="UP000187455"/>
    </source>
</evidence>
<dbReference type="EMBL" id="LSSL01003535">
    <property type="protein sequence ID" value="OLY80378.1"/>
    <property type="molecule type" value="Genomic_DNA"/>
</dbReference>
<dbReference type="OrthoDB" id="4770905at2759"/>
<evidence type="ECO:0000313" key="1">
    <source>
        <dbReference type="EMBL" id="OLY80378.1"/>
    </source>
</evidence>
<name>A0A1R0GU61_9FUNG</name>
<gene>
    <name evidence="1" type="ORF">AYI68_g5523</name>
</gene>
<proteinExistence type="predicted"/>
<dbReference type="AlphaFoldDB" id="A0A1R0GU61"/>
<accession>A0A1R0GU61</accession>
<keyword evidence="2" id="KW-1185">Reference proteome</keyword>
<dbReference type="Proteomes" id="UP000187455">
    <property type="component" value="Unassembled WGS sequence"/>
</dbReference>
<reference evidence="1 2" key="1">
    <citation type="journal article" date="2016" name="Mol. Biol. Evol.">
        <title>Genome-Wide Survey of Gut Fungi (Harpellales) Reveals the First Horizontally Transferred Ubiquitin Gene from a Mosquito Host.</title>
        <authorList>
            <person name="Wang Y."/>
            <person name="White M.M."/>
            <person name="Kvist S."/>
            <person name="Moncalvo J.M."/>
        </authorList>
    </citation>
    <scope>NUCLEOTIDE SEQUENCE [LARGE SCALE GENOMIC DNA]</scope>
    <source>
        <strain evidence="1 2">ALG-7-W6</strain>
    </source>
</reference>
<organism evidence="1 2">
    <name type="scientific">Smittium mucronatum</name>
    <dbReference type="NCBI Taxonomy" id="133383"/>
    <lineage>
        <taxon>Eukaryota</taxon>
        <taxon>Fungi</taxon>
        <taxon>Fungi incertae sedis</taxon>
        <taxon>Zoopagomycota</taxon>
        <taxon>Kickxellomycotina</taxon>
        <taxon>Harpellomycetes</taxon>
        <taxon>Harpellales</taxon>
        <taxon>Legeriomycetaceae</taxon>
        <taxon>Smittium</taxon>
    </lineage>
</organism>
<sequence>MRNKEEHRINFVVSEKNEDLLIVPLLIDNSYKRSISLDVGVRSIYIPLHTDPISNEYFMSFRLNFNKDVAESLGLGQLYTDILPSSGGDRQQKIDGLYKKGYQLNWDERCIISIWGVNKIDIQKGATLNYKNCFSFNLRSETKGNIINHKNKIGQDSIAEVLSCEYGVTLANVGLGVNDDFVNLMITVIEKGLGYIPFAGPLLAGLFSIIAEDKGYVELINGVKGVKDLDIYNEYKDKFIDSVMKFFKD</sequence>
<protein>
    <submittedName>
        <fullName evidence="1">Uncharacterized protein</fullName>
    </submittedName>
</protein>
<comment type="caution">
    <text evidence="1">The sequence shown here is derived from an EMBL/GenBank/DDBJ whole genome shotgun (WGS) entry which is preliminary data.</text>
</comment>